<feature type="domain" description="DEAD-box RNA helicase Q" evidence="10">
    <location>
        <begin position="154"/>
        <end position="183"/>
    </location>
</feature>
<dbReference type="SMART" id="SM00490">
    <property type="entry name" value="HELICc"/>
    <property type="match status" value="1"/>
</dbReference>
<dbReference type="PROSITE" id="PS51192">
    <property type="entry name" value="HELICASE_ATP_BIND_1"/>
    <property type="match status" value="1"/>
</dbReference>
<dbReference type="PANTHER" id="PTHR47958">
    <property type="entry name" value="ATP-DEPENDENT RNA HELICASE DBP3"/>
    <property type="match status" value="1"/>
</dbReference>
<dbReference type="GO" id="GO:0003676">
    <property type="term" value="F:nucleic acid binding"/>
    <property type="evidence" value="ECO:0007669"/>
    <property type="project" value="InterPro"/>
</dbReference>
<dbReference type="Gene3D" id="3.40.50.300">
    <property type="entry name" value="P-loop containing nucleotide triphosphate hydrolases"/>
    <property type="match status" value="2"/>
</dbReference>
<feature type="short sequence motif" description="Q motif" evidence="6">
    <location>
        <begin position="154"/>
        <end position="183"/>
    </location>
</feature>
<keyword evidence="2" id="KW-0547">Nucleotide-binding</keyword>
<feature type="region of interest" description="Disordered" evidence="7">
    <location>
        <begin position="1"/>
        <end position="27"/>
    </location>
</feature>
<dbReference type="SMART" id="SM00487">
    <property type="entry name" value="DEXDc"/>
    <property type="match status" value="1"/>
</dbReference>
<dbReference type="Pfam" id="PF00271">
    <property type="entry name" value="Helicase_C"/>
    <property type="match status" value="1"/>
</dbReference>
<proteinExistence type="predicted"/>
<evidence type="ECO:0000259" key="9">
    <source>
        <dbReference type="PROSITE" id="PS51194"/>
    </source>
</evidence>
<dbReference type="GO" id="GO:0003724">
    <property type="term" value="F:RNA helicase activity"/>
    <property type="evidence" value="ECO:0007669"/>
    <property type="project" value="UniProtKB-EC"/>
</dbReference>
<dbReference type="InterPro" id="IPR001650">
    <property type="entry name" value="Helicase_C-like"/>
</dbReference>
<keyword evidence="12" id="KW-1185">Reference proteome</keyword>
<evidence type="ECO:0000256" key="7">
    <source>
        <dbReference type="SAM" id="MobiDB-lite"/>
    </source>
</evidence>
<dbReference type="GO" id="GO:0005524">
    <property type="term" value="F:ATP binding"/>
    <property type="evidence" value="ECO:0007669"/>
    <property type="project" value="UniProtKB-KW"/>
</dbReference>
<keyword evidence="4 11" id="KW-0347">Helicase</keyword>
<evidence type="ECO:0000313" key="12">
    <source>
        <dbReference type="Proteomes" id="UP000095085"/>
    </source>
</evidence>
<reference evidence="12" key="1">
    <citation type="submission" date="2016-05" db="EMBL/GenBank/DDBJ databases">
        <title>Comparative genomics of biotechnologically important yeasts.</title>
        <authorList>
            <consortium name="DOE Joint Genome Institute"/>
            <person name="Riley R."/>
            <person name="Haridas S."/>
            <person name="Wolfe K.H."/>
            <person name="Lopes M.R."/>
            <person name="Hittinger C.T."/>
            <person name="Goker M."/>
            <person name="Salamov A."/>
            <person name="Wisecaver J."/>
            <person name="Long T.M."/>
            <person name="Aerts A.L."/>
            <person name="Barry K."/>
            <person name="Choi C."/>
            <person name="Clum A."/>
            <person name="Coughlan A.Y."/>
            <person name="Deshpande S."/>
            <person name="Douglass A.P."/>
            <person name="Hanson S.J."/>
            <person name="Klenk H.-P."/>
            <person name="Labutti K."/>
            <person name="Lapidus A."/>
            <person name="Lindquist E."/>
            <person name="Lipzen A."/>
            <person name="Meier-Kolthoff J.P."/>
            <person name="Ohm R.A."/>
            <person name="Otillar R.P."/>
            <person name="Pangilinan J."/>
            <person name="Peng Y."/>
            <person name="Rokas A."/>
            <person name="Rosa C.A."/>
            <person name="Scheuner C."/>
            <person name="Sibirny A.A."/>
            <person name="Slot J.C."/>
            <person name="Stielow J.B."/>
            <person name="Sun H."/>
            <person name="Kurtzman C.P."/>
            <person name="Blackwell M."/>
            <person name="Grigoriev I.V."/>
            <person name="Jeffries T.W."/>
        </authorList>
    </citation>
    <scope>NUCLEOTIDE SEQUENCE [LARGE SCALE GENOMIC DNA]</scope>
    <source>
        <strain evidence="12">NRRL Y-1933</strain>
    </source>
</reference>
<dbReference type="GeneID" id="30996611"/>
<dbReference type="CDD" id="cd18787">
    <property type="entry name" value="SF2_C_DEAD"/>
    <property type="match status" value="1"/>
</dbReference>
<organism evidence="11 12">
    <name type="scientific">Hyphopichia burtonii NRRL Y-1933</name>
    <dbReference type="NCBI Taxonomy" id="984485"/>
    <lineage>
        <taxon>Eukaryota</taxon>
        <taxon>Fungi</taxon>
        <taxon>Dikarya</taxon>
        <taxon>Ascomycota</taxon>
        <taxon>Saccharomycotina</taxon>
        <taxon>Pichiomycetes</taxon>
        <taxon>Debaryomycetaceae</taxon>
        <taxon>Hyphopichia</taxon>
    </lineage>
</organism>
<accession>A0A1E4RR91</accession>
<dbReference type="Pfam" id="PF00270">
    <property type="entry name" value="DEAD"/>
    <property type="match status" value="1"/>
</dbReference>
<feature type="domain" description="Helicase ATP-binding" evidence="8">
    <location>
        <begin position="186"/>
        <end position="380"/>
    </location>
</feature>
<evidence type="ECO:0000256" key="1">
    <source>
        <dbReference type="ARBA" id="ARBA00012552"/>
    </source>
</evidence>
<dbReference type="InterPro" id="IPR011545">
    <property type="entry name" value="DEAD/DEAH_box_helicase_dom"/>
</dbReference>
<feature type="domain" description="Helicase C-terminal" evidence="9">
    <location>
        <begin position="412"/>
        <end position="559"/>
    </location>
</feature>
<gene>
    <name evidence="11" type="ORF">HYPBUDRAFT_154772</name>
</gene>
<dbReference type="InterPro" id="IPR027417">
    <property type="entry name" value="P-loop_NTPase"/>
</dbReference>
<evidence type="ECO:0000259" key="8">
    <source>
        <dbReference type="PROSITE" id="PS51192"/>
    </source>
</evidence>
<dbReference type="EMBL" id="KV454538">
    <property type="protein sequence ID" value="ODV69758.1"/>
    <property type="molecule type" value="Genomic_DNA"/>
</dbReference>
<evidence type="ECO:0000256" key="6">
    <source>
        <dbReference type="PROSITE-ProRule" id="PRU00552"/>
    </source>
</evidence>
<protein>
    <recommendedName>
        <fullName evidence="1">RNA helicase</fullName>
        <ecNumber evidence="1">3.6.4.13</ecNumber>
    </recommendedName>
</protein>
<dbReference type="STRING" id="984485.A0A1E4RR91"/>
<evidence type="ECO:0000256" key="5">
    <source>
        <dbReference type="ARBA" id="ARBA00022840"/>
    </source>
</evidence>
<dbReference type="Proteomes" id="UP000095085">
    <property type="component" value="Unassembled WGS sequence"/>
</dbReference>
<dbReference type="PROSITE" id="PS51195">
    <property type="entry name" value="Q_MOTIF"/>
    <property type="match status" value="1"/>
</dbReference>
<dbReference type="PROSITE" id="PS51194">
    <property type="entry name" value="HELICASE_CTER"/>
    <property type="match status" value="1"/>
</dbReference>
<dbReference type="EC" id="3.6.4.13" evidence="1"/>
<name>A0A1E4RR91_9ASCO</name>
<evidence type="ECO:0000313" key="11">
    <source>
        <dbReference type="EMBL" id="ODV69758.1"/>
    </source>
</evidence>
<dbReference type="GO" id="GO:0016787">
    <property type="term" value="F:hydrolase activity"/>
    <property type="evidence" value="ECO:0007669"/>
    <property type="project" value="UniProtKB-KW"/>
</dbReference>
<evidence type="ECO:0000259" key="10">
    <source>
        <dbReference type="PROSITE" id="PS51195"/>
    </source>
</evidence>
<evidence type="ECO:0000256" key="3">
    <source>
        <dbReference type="ARBA" id="ARBA00022801"/>
    </source>
</evidence>
<evidence type="ECO:0000256" key="4">
    <source>
        <dbReference type="ARBA" id="ARBA00022806"/>
    </source>
</evidence>
<dbReference type="SUPFAM" id="SSF52540">
    <property type="entry name" value="P-loop containing nucleoside triphosphate hydrolases"/>
    <property type="match status" value="1"/>
</dbReference>
<sequence length="566" mass="64936">MSNRPVSVEDIIEGSRNDNNLLSKPKFLSKQQREKFASLKQEKELTKKRYSKSKPVKRIRYEEEEGDEDELKLDKKARVKKTQKFSFDWDAHEDTSTDFNPLVAYEQPEDDLGYLGKHWSEKKLEDMDARDWRIFKDDYNITAKGGGEISNPLRSWQESGIDIRILDILTKKLGYSEPTPIQRSAIPLGLQPRDLVGIAETGSGKTIAFLIPLLNYILNIDPDYLKFDYAKEININKPLGLILAPTRELAIQISQEIEKFTSYLNYNVVTIIGGHKYEETIHSIDSGVDIVVATPGRLIDSLERGIINLDLCYFFTMDEADRMIDMGFEKSLNNILDYLPLNPINNNFKIDQRITLMFTATITPPIEKITKNYLINPAYLTIGNPNNLIDNIEQKFEFFENSNNNDEIDDKKFDKIFEQIKKTNSKIIIFANFKKTCELLALKLSSKGIEDHIVIHGSKSQELREVAIENFRSNKVNILIATDVAARGLDVPNVGLVINYQMSKKFEEYIHRIGRTGRAGNQGKSYTIIDYNDVDIFLPLKKFLSRGGKKCPEWLLRNLNTQVLKG</sequence>
<feature type="compositionally biased region" description="Basic residues" evidence="7">
    <location>
        <begin position="48"/>
        <end position="58"/>
    </location>
</feature>
<dbReference type="OrthoDB" id="196131at2759"/>
<keyword evidence="5" id="KW-0067">ATP-binding</keyword>
<dbReference type="InterPro" id="IPR014014">
    <property type="entry name" value="RNA_helicase_DEAD_Q_motif"/>
</dbReference>
<feature type="region of interest" description="Disordered" evidence="7">
    <location>
        <begin position="47"/>
        <end position="67"/>
    </location>
</feature>
<dbReference type="InterPro" id="IPR014001">
    <property type="entry name" value="Helicase_ATP-bd"/>
</dbReference>
<dbReference type="AlphaFoldDB" id="A0A1E4RR91"/>
<evidence type="ECO:0000256" key="2">
    <source>
        <dbReference type="ARBA" id="ARBA00022741"/>
    </source>
</evidence>
<keyword evidence="3" id="KW-0378">Hydrolase</keyword>
<dbReference type="RefSeq" id="XP_020078825.1">
    <property type="nucleotide sequence ID" value="XM_020222062.1"/>
</dbReference>